<organism evidence="1 2">
    <name type="scientific">Lipomyces orientalis</name>
    <dbReference type="NCBI Taxonomy" id="1233043"/>
    <lineage>
        <taxon>Eukaryota</taxon>
        <taxon>Fungi</taxon>
        <taxon>Dikarya</taxon>
        <taxon>Ascomycota</taxon>
        <taxon>Saccharomycotina</taxon>
        <taxon>Lipomycetes</taxon>
        <taxon>Lipomycetales</taxon>
        <taxon>Lipomycetaceae</taxon>
        <taxon>Lipomyces</taxon>
    </lineage>
</organism>
<evidence type="ECO:0000313" key="1">
    <source>
        <dbReference type="EMBL" id="KAK9320439.1"/>
    </source>
</evidence>
<keyword evidence="2" id="KW-1185">Reference proteome</keyword>
<sequence>MSNFPRPPGMIRPPPQMPPLPNLMDTHRMSEMRSQSISALLQPTPTPYSPPYSAPQQPEALTPSFAAQQGQQDQQQQEQHYQPGLSDDLDRPSGIKKRRRIPVVCAVCRQRKLKCDRNQPCSACVAHDTTSMCTYAVKPWTSGKGTDRAQKSAGSASTRPLKPTPAHKRQSSGIITPQFSSVTPSQAAENLPPARRGRPRKDTLDPKSTPEYTELQMRMERMEGVLQRLAQAGVSVSGLDEPVPQGVKADAPVSTPQLAFSIPTGAATTPSGTTIDTPSSVNVLPIPSVSASAMDMRVVQPEICIKKNRLTYFGPLSGVAAIREDEFINKCLDKVEEAKKILARKAQESRAAGLPRQMTGPEKGHTSHDTAPPRKVSYIPPGMKNWVEEIFNVAADPIDLFPRLEHRPICEFLIDRFMQTINIMFPIVNPAVFRCDMRKFWQAKDLLAKSRVKNGTSSASDDKPFWMSTRKNDIRGAALFAVLLRLGRLSLPPDWEPAHAGFDNSLAVLFGPRLQAFAWSCLRETNYMGKANLVVAQVLLGIRIHQIIAPEDGDGSDGSDSAGFLGMMCQVAMSMGLHRDPSLINGMPPTLEDTWRILWSQLVILDTYRSLDLALPFAVPLEMCDTALDLIRHFADNVASYEQFSQTFMHTHIKWALLARTILSRIMRPDYVLSLHEFHTLADELNQFEESHLSSFQSLISVVQVENAVSSLQDSYNLIQKFILQLLFLRLQLALLRSYAPPDLETAESFRRARLRCALKMLDTMATCMYHRRLFDGFEWLLVPFSLRNFFYPLALVMNGLFKAYYANPNITLPPIPPGKENGCEESRDERWLTPDLSFRYDDASICSVHRLYQAFVKTHMWIKLFCETYYGAYKPNSNVRVFAEYVRHEIVGGVLRGAKLQQEKSGKGLPYLPDRFSLPSVSSATSDPNSSAISSSQTFATESSSTAVSPTAPLDEPIIFGGEDWAANLAVFDPHDLMGNSSWQEWSFQLQDADELMEGFTFDGFGSAHAYAS</sequence>
<reference evidence="2" key="1">
    <citation type="journal article" date="2024" name="Front. Bioeng. Biotechnol.">
        <title>Genome-scale model development and genomic sequencing of the oleaginous clade Lipomyces.</title>
        <authorList>
            <person name="Czajka J.J."/>
            <person name="Han Y."/>
            <person name="Kim J."/>
            <person name="Mondo S.J."/>
            <person name="Hofstad B.A."/>
            <person name="Robles A."/>
            <person name="Haridas S."/>
            <person name="Riley R."/>
            <person name="LaButti K."/>
            <person name="Pangilinan J."/>
            <person name="Andreopoulos W."/>
            <person name="Lipzen A."/>
            <person name="Yan J."/>
            <person name="Wang M."/>
            <person name="Ng V."/>
            <person name="Grigoriev I.V."/>
            <person name="Spatafora J.W."/>
            <person name="Magnuson J.K."/>
            <person name="Baker S.E."/>
            <person name="Pomraning K.R."/>
        </authorList>
    </citation>
    <scope>NUCLEOTIDE SEQUENCE [LARGE SCALE GENOMIC DNA]</scope>
    <source>
        <strain evidence="2">CBS 10300</strain>
    </source>
</reference>
<accession>A0ACC3TH68</accession>
<comment type="caution">
    <text evidence="1">The sequence shown here is derived from an EMBL/GenBank/DDBJ whole genome shotgun (WGS) entry which is preliminary data.</text>
</comment>
<name>A0ACC3TH68_9ASCO</name>
<dbReference type="Proteomes" id="UP001489719">
    <property type="component" value="Unassembled WGS sequence"/>
</dbReference>
<proteinExistence type="predicted"/>
<protein>
    <submittedName>
        <fullName evidence="1">Uncharacterized protein</fullName>
    </submittedName>
</protein>
<dbReference type="EMBL" id="MU970128">
    <property type="protein sequence ID" value="KAK9320439.1"/>
    <property type="molecule type" value="Genomic_DNA"/>
</dbReference>
<gene>
    <name evidence="1" type="ORF">V1517DRAFT_329296</name>
</gene>
<evidence type="ECO:0000313" key="2">
    <source>
        <dbReference type="Proteomes" id="UP001489719"/>
    </source>
</evidence>